<evidence type="ECO:0000259" key="6">
    <source>
        <dbReference type="PROSITE" id="PS51203"/>
    </source>
</evidence>
<evidence type="ECO:0000256" key="4">
    <source>
        <dbReference type="ARBA" id="ARBA00022490"/>
    </source>
</evidence>
<dbReference type="AlphaFoldDB" id="A0A165IA14"/>
<evidence type="ECO:0000256" key="1">
    <source>
        <dbReference type="ARBA" id="ARBA00004123"/>
    </source>
</evidence>
<name>A0A165IA14_9BASI</name>
<dbReference type="SUPFAM" id="SSF49764">
    <property type="entry name" value="HSP20-like chaperones"/>
    <property type="match status" value="1"/>
</dbReference>
<evidence type="ECO:0000256" key="5">
    <source>
        <dbReference type="ARBA" id="ARBA00023242"/>
    </source>
</evidence>
<dbReference type="STRING" id="1353952.A0A165IA14"/>
<dbReference type="PROSITE" id="PS51203">
    <property type="entry name" value="CS"/>
    <property type="match status" value="1"/>
</dbReference>
<dbReference type="GO" id="GO:0005634">
    <property type="term" value="C:nucleus"/>
    <property type="evidence" value="ECO:0007669"/>
    <property type="project" value="UniProtKB-SubCell"/>
</dbReference>
<keyword evidence="5" id="KW-0539">Nucleus</keyword>
<dbReference type="InterPro" id="IPR008978">
    <property type="entry name" value="HSP20-like_chaperone"/>
</dbReference>
<dbReference type="PANTHER" id="PTHR21664">
    <property type="entry name" value="CHRONIC MYELOGENOUS LEUKEMIA TUMOR ANTIGEN 66"/>
    <property type="match status" value="1"/>
</dbReference>
<feature type="domain" description="CS" evidence="6">
    <location>
        <begin position="301"/>
        <end position="405"/>
    </location>
</feature>
<dbReference type="Pfam" id="PF04969">
    <property type="entry name" value="CS"/>
    <property type="match status" value="1"/>
</dbReference>
<sequence>MAGIRSNGGFSPVRNLLNPKFDSYLLSALDQASLVSSHPLPAPIAAPQVTNSVYLPFHDVEYRIRHNHLSACLGGRLVYVSASYDVIAAHLDPATSQPTFATIIALPKPATLQPPLHSEYPAVHAISGNVLTVSDGAGLLHVVEAEAPHAASSGVLLGSFRLSTGDGGDMLPFRLHHVRLDKDMVHCIVSTTSRSTDPAPSSSKAIPPKTAYRLMSVSFKLPKHPHPGVQKITVDWALTSSSLPLLLLHDAPTKRYIVASAAPFSSAPAPPPSDLEEIEILPIPRPDENLNDVPIPAVKEDRPPPYSWTQTHDSVTIVFPLPSSTEKGSIRVLFATKNLTLLVSDRGGESAFPLPVYVRKPFWDGIHADTSYWTWEREGAPGSSVGLLTLHLDKQNEGTRWSHVFAATGTADAGDDDIEVPETVDPSELANIREQLEKWTSSLTLQDGEPGLGRGVPSLLDGEMDEEVDEQVGSRVVFTYVDEGGEAHCPAPLVPVDLLSIPLPHTVPSAVTKHTLDGLYFTTPSSSGEEASYDWTHAATYPALAFVLASKRDVKFTFHHGPDLALAFEGGTGKDLSIGGNVYMYKGAAGANKAGQAVLRVSGGDEGPLMGVQVTKLGGKEALVCLCERKLVIVRDVLGW</sequence>
<gene>
    <name evidence="7" type="ORF">CALCODRAFT_448964</name>
</gene>
<dbReference type="OrthoDB" id="428655at2759"/>
<dbReference type="InParanoid" id="A0A165IA14"/>
<dbReference type="EMBL" id="KV423932">
    <property type="protein sequence ID" value="KZT60308.1"/>
    <property type="molecule type" value="Genomic_DNA"/>
</dbReference>
<accession>A0A165IA14</accession>
<comment type="subcellular location">
    <subcellularLocation>
        <location evidence="2">Cytoplasm</location>
    </subcellularLocation>
    <subcellularLocation>
        <location evidence="1">Nucleus</location>
    </subcellularLocation>
</comment>
<keyword evidence="4" id="KW-0963">Cytoplasm</keyword>
<dbReference type="InterPro" id="IPR007052">
    <property type="entry name" value="CS_dom"/>
</dbReference>
<protein>
    <recommendedName>
        <fullName evidence="3">NudC domain-containing protein 1</fullName>
    </recommendedName>
</protein>
<evidence type="ECO:0000256" key="2">
    <source>
        <dbReference type="ARBA" id="ARBA00004496"/>
    </source>
</evidence>
<dbReference type="Proteomes" id="UP000076842">
    <property type="component" value="Unassembled WGS sequence"/>
</dbReference>
<evidence type="ECO:0000256" key="3">
    <source>
        <dbReference type="ARBA" id="ARBA00018915"/>
    </source>
</evidence>
<organism evidence="7 8">
    <name type="scientific">Calocera cornea HHB12733</name>
    <dbReference type="NCBI Taxonomy" id="1353952"/>
    <lineage>
        <taxon>Eukaryota</taxon>
        <taxon>Fungi</taxon>
        <taxon>Dikarya</taxon>
        <taxon>Basidiomycota</taxon>
        <taxon>Agaricomycotina</taxon>
        <taxon>Dacrymycetes</taxon>
        <taxon>Dacrymycetales</taxon>
        <taxon>Dacrymycetaceae</taxon>
        <taxon>Calocera</taxon>
    </lineage>
</organism>
<evidence type="ECO:0000313" key="7">
    <source>
        <dbReference type="EMBL" id="KZT60308.1"/>
    </source>
</evidence>
<keyword evidence="8" id="KW-1185">Reference proteome</keyword>
<proteinExistence type="predicted"/>
<dbReference type="Gene3D" id="2.60.40.790">
    <property type="match status" value="1"/>
</dbReference>
<dbReference type="PANTHER" id="PTHR21664:SF1">
    <property type="entry name" value="NUDC DOMAIN-CONTAINING PROTEIN 1"/>
    <property type="match status" value="1"/>
</dbReference>
<dbReference type="GO" id="GO:0005737">
    <property type="term" value="C:cytoplasm"/>
    <property type="evidence" value="ECO:0007669"/>
    <property type="project" value="UniProtKB-SubCell"/>
</dbReference>
<reference evidence="7 8" key="1">
    <citation type="journal article" date="2016" name="Mol. Biol. Evol.">
        <title>Comparative Genomics of Early-Diverging Mushroom-Forming Fungi Provides Insights into the Origins of Lignocellulose Decay Capabilities.</title>
        <authorList>
            <person name="Nagy L.G."/>
            <person name="Riley R."/>
            <person name="Tritt A."/>
            <person name="Adam C."/>
            <person name="Daum C."/>
            <person name="Floudas D."/>
            <person name="Sun H."/>
            <person name="Yadav J.S."/>
            <person name="Pangilinan J."/>
            <person name="Larsson K.H."/>
            <person name="Matsuura K."/>
            <person name="Barry K."/>
            <person name="Labutti K."/>
            <person name="Kuo R."/>
            <person name="Ohm R.A."/>
            <person name="Bhattacharya S.S."/>
            <person name="Shirouzu T."/>
            <person name="Yoshinaga Y."/>
            <person name="Martin F.M."/>
            <person name="Grigoriev I.V."/>
            <person name="Hibbett D.S."/>
        </authorList>
    </citation>
    <scope>NUCLEOTIDE SEQUENCE [LARGE SCALE GENOMIC DNA]</scope>
    <source>
        <strain evidence="7 8">HHB12733</strain>
    </source>
</reference>
<dbReference type="InterPro" id="IPR037895">
    <property type="entry name" value="NUDCD1"/>
</dbReference>
<evidence type="ECO:0000313" key="8">
    <source>
        <dbReference type="Proteomes" id="UP000076842"/>
    </source>
</evidence>
<dbReference type="CDD" id="cd06467">
    <property type="entry name" value="p23_NUDC_like"/>
    <property type="match status" value="1"/>
</dbReference>